<keyword evidence="4" id="KW-1185">Reference proteome</keyword>
<proteinExistence type="predicted"/>
<evidence type="ECO:0000259" key="2">
    <source>
        <dbReference type="Pfam" id="PF18935"/>
    </source>
</evidence>
<keyword evidence="1" id="KW-0732">Signal</keyword>
<dbReference type="RefSeq" id="WP_408083030.1">
    <property type="nucleotide sequence ID" value="NZ_JBELPZ010000001.1"/>
</dbReference>
<feature type="signal peptide" evidence="1">
    <location>
        <begin position="1"/>
        <end position="21"/>
    </location>
</feature>
<evidence type="ECO:0000313" key="3">
    <source>
        <dbReference type="EMBL" id="MFL9842806.1"/>
    </source>
</evidence>
<feature type="chain" id="PRO_5046284270" evidence="1">
    <location>
        <begin position="22"/>
        <end position="190"/>
    </location>
</feature>
<name>A0ABW8YUH4_9FLAO</name>
<reference evidence="3 4" key="1">
    <citation type="submission" date="2024-06" db="EMBL/GenBank/DDBJ databases">
        <authorList>
            <person name="Kaempfer P."/>
            <person name="Viver T."/>
        </authorList>
    </citation>
    <scope>NUCLEOTIDE SEQUENCE [LARGE SCALE GENOMIC DNA]</scope>
    <source>
        <strain evidence="3 4">ST-119</strain>
    </source>
</reference>
<dbReference type="Proteomes" id="UP001629156">
    <property type="component" value="Unassembled WGS sequence"/>
</dbReference>
<accession>A0ABW8YUH4</accession>
<gene>
    <name evidence="3" type="ORF">ABS766_00090</name>
</gene>
<feature type="domain" description="DUF5683" evidence="2">
    <location>
        <begin position="45"/>
        <end position="190"/>
    </location>
</feature>
<evidence type="ECO:0000256" key="1">
    <source>
        <dbReference type="SAM" id="SignalP"/>
    </source>
</evidence>
<organism evidence="3 4">
    <name type="scientific">Flavobacterium rhizosphaerae</name>
    <dbReference type="NCBI Taxonomy" id="3163298"/>
    <lineage>
        <taxon>Bacteria</taxon>
        <taxon>Pseudomonadati</taxon>
        <taxon>Bacteroidota</taxon>
        <taxon>Flavobacteriia</taxon>
        <taxon>Flavobacteriales</taxon>
        <taxon>Flavobacteriaceae</taxon>
        <taxon>Flavobacterium</taxon>
    </lineage>
</organism>
<dbReference type="InterPro" id="IPR043738">
    <property type="entry name" value="DUF5683"/>
</dbReference>
<comment type="caution">
    <text evidence="3">The sequence shown here is derived from an EMBL/GenBank/DDBJ whole genome shotgun (WGS) entry which is preliminary data.</text>
</comment>
<sequence>MKHIFSILIAVLFFSSPKAFAQDEELNTVVIVKDSTLLKPYTIDPLAPARAAFYSALVPGMGQIYNKKYWKLPLVYGGLAVSIYSYSFNNNKYHEYRDAYKDLLAGKPLTGKLEGVNADVLIRAQKFHQRNRDLSMLITVGIYILNIVDANVDAHLLQFNVNENLSLRPELQQNSIDYKHNLGLNLCLQF</sequence>
<dbReference type="EMBL" id="JBELPZ010000001">
    <property type="protein sequence ID" value="MFL9842806.1"/>
    <property type="molecule type" value="Genomic_DNA"/>
</dbReference>
<dbReference type="Pfam" id="PF18935">
    <property type="entry name" value="DUF5683"/>
    <property type="match status" value="1"/>
</dbReference>
<protein>
    <submittedName>
        <fullName evidence="3">DUF5683 domain-containing protein</fullName>
    </submittedName>
</protein>
<evidence type="ECO:0000313" key="4">
    <source>
        <dbReference type="Proteomes" id="UP001629156"/>
    </source>
</evidence>